<protein>
    <submittedName>
        <fullName evidence="2">Uncharacterized protein</fullName>
    </submittedName>
</protein>
<accession>A0ABN3WWW2</accession>
<proteinExistence type="predicted"/>
<name>A0ABN3WWW2_STRTU</name>
<keyword evidence="3" id="KW-1185">Reference proteome</keyword>
<comment type="caution">
    <text evidence="2">The sequence shown here is derived from an EMBL/GenBank/DDBJ whole genome shotgun (WGS) entry which is preliminary data.</text>
</comment>
<dbReference type="RefSeq" id="WP_344963272.1">
    <property type="nucleotide sequence ID" value="NZ_BAAAXZ010000102.1"/>
</dbReference>
<evidence type="ECO:0000256" key="1">
    <source>
        <dbReference type="SAM" id="MobiDB-lite"/>
    </source>
</evidence>
<organism evidence="2 3">
    <name type="scientific">Streptomyces thioluteus</name>
    <dbReference type="NCBI Taxonomy" id="66431"/>
    <lineage>
        <taxon>Bacteria</taxon>
        <taxon>Bacillati</taxon>
        <taxon>Actinomycetota</taxon>
        <taxon>Actinomycetes</taxon>
        <taxon>Kitasatosporales</taxon>
        <taxon>Streptomycetaceae</taxon>
        <taxon>Streptomyces</taxon>
    </lineage>
</organism>
<reference evidence="2 3" key="1">
    <citation type="journal article" date="2019" name="Int. J. Syst. Evol. Microbiol.">
        <title>The Global Catalogue of Microorganisms (GCM) 10K type strain sequencing project: providing services to taxonomists for standard genome sequencing and annotation.</title>
        <authorList>
            <consortium name="The Broad Institute Genomics Platform"/>
            <consortium name="The Broad Institute Genome Sequencing Center for Infectious Disease"/>
            <person name="Wu L."/>
            <person name="Ma J."/>
        </authorList>
    </citation>
    <scope>NUCLEOTIDE SEQUENCE [LARGE SCALE GENOMIC DNA]</scope>
    <source>
        <strain evidence="2 3">JCM 4087</strain>
    </source>
</reference>
<sequence>MERSPNLPDPTRVAERAKEILSALKADPEFPAFEAASLKYDEGWSCFAGAPGHQQVRPGDRQDAAPGGKGSAPCPSKRPSTR</sequence>
<evidence type="ECO:0000313" key="2">
    <source>
        <dbReference type="EMBL" id="GAA2929421.1"/>
    </source>
</evidence>
<dbReference type="Proteomes" id="UP001501102">
    <property type="component" value="Unassembled WGS sequence"/>
</dbReference>
<evidence type="ECO:0000313" key="3">
    <source>
        <dbReference type="Proteomes" id="UP001501102"/>
    </source>
</evidence>
<feature type="region of interest" description="Disordered" evidence="1">
    <location>
        <begin position="48"/>
        <end position="82"/>
    </location>
</feature>
<gene>
    <name evidence="2" type="ORF">GCM10020221_26520</name>
</gene>
<dbReference type="EMBL" id="BAAAXZ010000102">
    <property type="protein sequence ID" value="GAA2929421.1"/>
    <property type="molecule type" value="Genomic_DNA"/>
</dbReference>